<feature type="compositionally biased region" description="Acidic residues" evidence="2">
    <location>
        <begin position="566"/>
        <end position="578"/>
    </location>
</feature>
<feature type="compositionally biased region" description="Low complexity" evidence="2">
    <location>
        <begin position="926"/>
        <end position="938"/>
    </location>
</feature>
<feature type="compositionally biased region" description="Polar residues" evidence="2">
    <location>
        <begin position="52"/>
        <end position="63"/>
    </location>
</feature>
<keyword evidence="6" id="KW-1185">Reference proteome</keyword>
<feature type="compositionally biased region" description="Basic and acidic residues" evidence="2">
    <location>
        <begin position="892"/>
        <end position="920"/>
    </location>
</feature>
<dbReference type="GO" id="GO:0007076">
    <property type="term" value="P:mitotic chromosome condensation"/>
    <property type="evidence" value="ECO:0007669"/>
    <property type="project" value="TreeGrafter"/>
</dbReference>
<dbReference type="GO" id="GO:0000793">
    <property type="term" value="C:condensed chromosome"/>
    <property type="evidence" value="ECO:0007669"/>
    <property type="project" value="TreeGrafter"/>
</dbReference>
<proteinExistence type="predicted"/>
<name>A0AA40JZ16_9PEZI</name>
<evidence type="ECO:0000256" key="2">
    <source>
        <dbReference type="SAM" id="MobiDB-lite"/>
    </source>
</evidence>
<sequence>MNGAATRRGEGFGPATRGPPGAGPPMPNGKVLVDSYRKDILIGPDREKPRSNPANPDRPQSSPLVDLNDPIQVHLLTETALSDSKQYEILSQEEVDDLKKQIQSLSMRIEQARANLAIHSKYRDAAISMAKLYSPKPEGKRLSLRGNRQSDSAKEADMERQASERRCEELAAELFDLEKRIMEPQRRLLQHTAAILQMTHRASAKKTGQLQVGQPLPSGIPGSPESLYTYTNARNSLDPANDAIEFDDRSLYLPLEQMSAPPIPASRQRKNTIEIPMKSPIREQANQMREEMDRVKEENARLKVMENKFKAEEENLRGEEERLRGVEKRLKDENAQLREEKARLEGAEKRLAAQLSAESDTVQTQTAEQMRLISETEMKLESLNSRLREVIIGFGIARTIDVGEPKKATGTGETLRYQLSFLDQNLDAAKDEQISYTTNLNRENEVFASTAAAAGAALAQAEGRVEDIIEQLQDLMQRSRTGGQLPPPPANGPLTDQLAYLDSALSTVGNDLLKAAESAALSSRQNSEQVEAVLAGLWDIIQAGLAEAQQQKATRRQGRLDKGLDPDEEDMSGDETGDPNEPYSLSAFSAKVQWLFTQATSLKEQKGVLKRQIKQQRELNNKSDVQKDAELKASQDALRTKDAELDQTHALLDETEKSALEAREKLNKALGDMERMQKSSASDAALKDQLQARTARLATLEAEIAEIEASYKDAQTQLTAATATATTLRQELEARDSDARDKDAELDRMNTMVIELKTEVAIAKAELDGAYGSRKQRAAEVARLAQSSEVDELGAQVAKLRAELAATLRDLEDITRDSIKAERDKMELEGRLDDAEAARREGEAETAALRKRLEVEVGRLKEELDGERLKPPASPGGGRAGAAMLSEQFRATMKEERKKFQEELREEQARRRKLEDEMRSLRRQAGPGRSPLGPLSPR</sequence>
<evidence type="ECO:0000313" key="5">
    <source>
        <dbReference type="EMBL" id="KAK0740504.1"/>
    </source>
</evidence>
<gene>
    <name evidence="5" type="ORF">B0T18DRAFT_393310</name>
</gene>
<feature type="coiled-coil region" evidence="1">
    <location>
        <begin position="278"/>
        <end position="357"/>
    </location>
</feature>
<feature type="region of interest" description="Disordered" evidence="2">
    <location>
        <begin position="552"/>
        <end position="584"/>
    </location>
</feature>
<keyword evidence="1" id="KW-0175">Coiled coil</keyword>
<evidence type="ECO:0000259" key="4">
    <source>
        <dbReference type="Pfam" id="PF25078"/>
    </source>
</evidence>
<dbReference type="Proteomes" id="UP001172155">
    <property type="component" value="Unassembled WGS sequence"/>
</dbReference>
<dbReference type="EMBL" id="JAUKUD010000006">
    <property type="protein sequence ID" value="KAK0740504.1"/>
    <property type="molecule type" value="Genomic_DNA"/>
</dbReference>
<dbReference type="PANTHER" id="PTHR43941">
    <property type="entry name" value="STRUCTURAL MAINTENANCE OF CHROMOSOMES PROTEIN 2"/>
    <property type="match status" value="1"/>
</dbReference>
<feature type="region of interest" description="Disordered" evidence="2">
    <location>
        <begin position="137"/>
        <end position="165"/>
    </location>
</feature>
<dbReference type="GO" id="GO:0000785">
    <property type="term" value="C:chromatin"/>
    <property type="evidence" value="ECO:0007669"/>
    <property type="project" value="TreeGrafter"/>
</dbReference>
<feature type="region of interest" description="Disordered" evidence="2">
    <location>
        <begin position="1"/>
        <end position="67"/>
    </location>
</feature>
<dbReference type="GO" id="GO:0003682">
    <property type="term" value="F:chromatin binding"/>
    <property type="evidence" value="ECO:0007669"/>
    <property type="project" value="TreeGrafter"/>
</dbReference>
<dbReference type="Gene3D" id="1.10.287.1490">
    <property type="match status" value="1"/>
</dbReference>
<organism evidence="5 6">
    <name type="scientific">Schizothecium vesticola</name>
    <dbReference type="NCBI Taxonomy" id="314040"/>
    <lineage>
        <taxon>Eukaryota</taxon>
        <taxon>Fungi</taxon>
        <taxon>Dikarya</taxon>
        <taxon>Ascomycota</taxon>
        <taxon>Pezizomycotina</taxon>
        <taxon>Sordariomycetes</taxon>
        <taxon>Sordariomycetidae</taxon>
        <taxon>Sordariales</taxon>
        <taxon>Schizotheciaceae</taxon>
        <taxon>Schizothecium</taxon>
    </lineage>
</organism>
<accession>A0AA40JZ16</accession>
<reference evidence="5" key="1">
    <citation type="submission" date="2023-06" db="EMBL/GenBank/DDBJ databases">
        <title>Genome-scale phylogeny and comparative genomics of the fungal order Sordariales.</title>
        <authorList>
            <consortium name="Lawrence Berkeley National Laboratory"/>
            <person name="Hensen N."/>
            <person name="Bonometti L."/>
            <person name="Westerberg I."/>
            <person name="Brannstrom I.O."/>
            <person name="Guillou S."/>
            <person name="Cros-Aarteil S."/>
            <person name="Calhoun S."/>
            <person name="Haridas S."/>
            <person name="Kuo A."/>
            <person name="Mondo S."/>
            <person name="Pangilinan J."/>
            <person name="Riley R."/>
            <person name="LaButti K."/>
            <person name="Andreopoulos B."/>
            <person name="Lipzen A."/>
            <person name="Chen C."/>
            <person name="Yanf M."/>
            <person name="Daum C."/>
            <person name="Ng V."/>
            <person name="Clum A."/>
            <person name="Steindorff A."/>
            <person name="Ohm R."/>
            <person name="Martin F."/>
            <person name="Silar P."/>
            <person name="Natvig D."/>
            <person name="Lalanne C."/>
            <person name="Gautier V."/>
            <person name="Ament-velasquez S.L."/>
            <person name="Kruys A."/>
            <person name="Hutchinson M.I."/>
            <person name="Powell A.J."/>
            <person name="Barry K."/>
            <person name="Miller A.N."/>
            <person name="Grigoriev I.V."/>
            <person name="Debuchy R."/>
            <person name="Gladieux P."/>
            <person name="Thoren M.H."/>
            <person name="Johannesson H."/>
        </authorList>
    </citation>
    <scope>NUCLEOTIDE SEQUENCE</scope>
    <source>
        <strain evidence="5">SMH3187-1</strain>
    </source>
</reference>
<evidence type="ECO:0000313" key="6">
    <source>
        <dbReference type="Proteomes" id="UP001172155"/>
    </source>
</evidence>
<dbReference type="AlphaFoldDB" id="A0AA40JZ16"/>
<dbReference type="Pfam" id="PF25078">
    <property type="entry name" value="DUF7801"/>
    <property type="match status" value="1"/>
</dbReference>
<dbReference type="Pfam" id="PF15456">
    <property type="entry name" value="Uds1"/>
    <property type="match status" value="1"/>
</dbReference>
<feature type="compositionally biased region" description="Basic and acidic residues" evidence="2">
    <location>
        <begin position="35"/>
        <end position="50"/>
    </location>
</feature>
<dbReference type="GO" id="GO:0000796">
    <property type="term" value="C:condensin complex"/>
    <property type="evidence" value="ECO:0007669"/>
    <property type="project" value="TreeGrafter"/>
</dbReference>
<feature type="compositionally biased region" description="Basic and acidic residues" evidence="2">
    <location>
        <begin position="151"/>
        <end position="165"/>
    </location>
</feature>
<feature type="region of interest" description="Disordered" evidence="2">
    <location>
        <begin position="862"/>
        <end position="938"/>
    </location>
</feature>
<feature type="domain" description="DUF7801" evidence="4">
    <location>
        <begin position="733"/>
        <end position="800"/>
    </location>
</feature>
<dbReference type="InterPro" id="IPR056703">
    <property type="entry name" value="DUF7801"/>
</dbReference>
<feature type="domain" description="Up-regulated during septation protein 1" evidence="3">
    <location>
        <begin position="73"/>
        <end position="199"/>
    </location>
</feature>
<comment type="caution">
    <text evidence="5">The sequence shown here is derived from an EMBL/GenBank/DDBJ whole genome shotgun (WGS) entry which is preliminary data.</text>
</comment>
<dbReference type="PANTHER" id="PTHR43941:SF1">
    <property type="entry name" value="STRUCTURAL MAINTENANCE OF CHROMOSOMES PROTEIN 2"/>
    <property type="match status" value="1"/>
</dbReference>
<protein>
    <submittedName>
        <fullName evidence="5">Up-regulated during septation-domain-containing protein</fullName>
    </submittedName>
</protein>
<evidence type="ECO:0000256" key="1">
    <source>
        <dbReference type="SAM" id="Coils"/>
    </source>
</evidence>
<feature type="coiled-coil region" evidence="1">
    <location>
        <begin position="652"/>
        <end position="766"/>
    </location>
</feature>
<evidence type="ECO:0000259" key="3">
    <source>
        <dbReference type="Pfam" id="PF15456"/>
    </source>
</evidence>
<dbReference type="InterPro" id="IPR029191">
    <property type="entry name" value="Uds1"/>
</dbReference>